<dbReference type="AlphaFoldDB" id="A0A1G1YT66"/>
<dbReference type="InterPro" id="IPR051046">
    <property type="entry name" value="MurCDEF_CellWall_CoF430Synth"/>
</dbReference>
<reference evidence="6 7" key="1">
    <citation type="journal article" date="2016" name="Nat. Commun.">
        <title>Thousands of microbial genomes shed light on interconnected biogeochemical processes in an aquifer system.</title>
        <authorList>
            <person name="Anantharaman K."/>
            <person name="Brown C.T."/>
            <person name="Hug L.A."/>
            <person name="Sharon I."/>
            <person name="Castelle C.J."/>
            <person name="Probst A.J."/>
            <person name="Thomas B.C."/>
            <person name="Singh A."/>
            <person name="Wilkins M.J."/>
            <person name="Karaoz U."/>
            <person name="Brodie E.L."/>
            <person name="Williams K.H."/>
            <person name="Hubbard S.S."/>
            <person name="Banfield J.F."/>
        </authorList>
    </citation>
    <scope>NUCLEOTIDE SEQUENCE [LARGE SCALE GENOMIC DNA]</scope>
</reference>
<evidence type="ECO:0000259" key="5">
    <source>
        <dbReference type="Pfam" id="PF08245"/>
    </source>
</evidence>
<proteinExistence type="predicted"/>
<evidence type="ECO:0000313" key="7">
    <source>
        <dbReference type="Proteomes" id="UP000178944"/>
    </source>
</evidence>
<dbReference type="InterPro" id="IPR036565">
    <property type="entry name" value="Mur-like_cat_sf"/>
</dbReference>
<evidence type="ECO:0000313" key="6">
    <source>
        <dbReference type="EMBL" id="OGY54617.1"/>
    </source>
</evidence>
<keyword evidence="2" id="KW-0547">Nucleotide-binding</keyword>
<feature type="domain" description="Mur ligase central" evidence="5">
    <location>
        <begin position="31"/>
        <end position="71"/>
    </location>
</feature>
<protein>
    <recommendedName>
        <fullName evidence="8">UDP-N-acetylmuramoyl-tripeptide--D-alanyl-D-alanine ligase</fullName>
    </recommendedName>
</protein>
<dbReference type="Pfam" id="PF08245">
    <property type="entry name" value="Mur_ligase_M"/>
    <property type="match status" value="2"/>
</dbReference>
<dbReference type="Gene3D" id="3.90.190.20">
    <property type="entry name" value="Mur ligase, C-terminal domain"/>
    <property type="match status" value="1"/>
</dbReference>
<dbReference type="Proteomes" id="UP000178944">
    <property type="component" value="Unassembled WGS sequence"/>
</dbReference>
<accession>A0A1G1YT66</accession>
<dbReference type="EMBL" id="MHIQ01000030">
    <property type="protein sequence ID" value="OGY54617.1"/>
    <property type="molecule type" value="Genomic_DNA"/>
</dbReference>
<gene>
    <name evidence="6" type="ORF">A2951_03025</name>
</gene>
<dbReference type="GO" id="GO:0005524">
    <property type="term" value="F:ATP binding"/>
    <property type="evidence" value="ECO:0007669"/>
    <property type="project" value="UniProtKB-KW"/>
</dbReference>
<dbReference type="Gene3D" id="3.40.1190.10">
    <property type="entry name" value="Mur-like, catalytic domain"/>
    <property type="match status" value="1"/>
</dbReference>
<dbReference type="InterPro" id="IPR036615">
    <property type="entry name" value="Mur_ligase_C_dom_sf"/>
</dbReference>
<dbReference type="InterPro" id="IPR004101">
    <property type="entry name" value="Mur_ligase_C"/>
</dbReference>
<dbReference type="PANTHER" id="PTHR43024">
    <property type="entry name" value="UDP-N-ACETYLMURAMOYL-TRIPEPTIDE--D-ALANYL-D-ALANINE LIGASE"/>
    <property type="match status" value="1"/>
</dbReference>
<evidence type="ECO:0000256" key="1">
    <source>
        <dbReference type="ARBA" id="ARBA00022598"/>
    </source>
</evidence>
<evidence type="ECO:0000256" key="2">
    <source>
        <dbReference type="ARBA" id="ARBA00022741"/>
    </source>
</evidence>
<dbReference type="PANTHER" id="PTHR43024:SF1">
    <property type="entry name" value="UDP-N-ACETYLMURAMOYL-TRIPEPTIDE--D-ALANYL-D-ALANINE LIGASE"/>
    <property type="match status" value="1"/>
</dbReference>
<comment type="caution">
    <text evidence="6">The sequence shown here is derived from an EMBL/GenBank/DDBJ whole genome shotgun (WGS) entry which is preliminary data.</text>
</comment>
<feature type="domain" description="Mur ligase C-terminal" evidence="4">
    <location>
        <begin position="269"/>
        <end position="395"/>
    </location>
</feature>
<evidence type="ECO:0008006" key="8">
    <source>
        <dbReference type="Google" id="ProtNLM"/>
    </source>
</evidence>
<dbReference type="Pfam" id="PF02875">
    <property type="entry name" value="Mur_ligase_C"/>
    <property type="match status" value="1"/>
</dbReference>
<sequence length="426" mass="46199">MKRLLQSLLQWKLRILAMAILRRYRPTVVAVTGSVGKTSTVEAIYTVLSASFTVRKSLKNYNNEIGIPLSIIGVESGGRSPFKWLAAFATALRLILWKSGYPKVLVLEMGADHPGDLGYLLRFVPLTIGVVTSVAPVHLEFFKTVEAVAAEKAAIVSRLPKTGTAILNYDDKLVRAMAAKIPKSSRMFGLLSKADVYATGISLNQTNQKLGGITFTLHYRGETATVALPHVIAEHLVYSALAAAAVGITLGIPLPTIAGRLKKFEPPAGRMRLIAGIKKTLIIDDSYNSSPLPAKKALWQLGKLTAKGKKVAVLGDMLELGSYAETAHQEVGAAAAEYGVGYLITVGERSRDIVRGAIEKGLSKDHCFNFPTSLEAGKFLQQQLATGDLVLIKGSQGVRMERVVKEVMARPERAVELLVRQGREWQ</sequence>
<dbReference type="GO" id="GO:0016881">
    <property type="term" value="F:acid-amino acid ligase activity"/>
    <property type="evidence" value="ECO:0007669"/>
    <property type="project" value="InterPro"/>
</dbReference>
<dbReference type="InterPro" id="IPR013221">
    <property type="entry name" value="Mur_ligase_cen"/>
</dbReference>
<name>A0A1G1YT66_9BACT</name>
<evidence type="ECO:0000259" key="4">
    <source>
        <dbReference type="Pfam" id="PF02875"/>
    </source>
</evidence>
<organism evidence="6 7">
    <name type="scientific">Candidatus Buchananbacteria bacterium RIFCSPLOWO2_01_FULL_56_15</name>
    <dbReference type="NCBI Taxonomy" id="1797547"/>
    <lineage>
        <taxon>Bacteria</taxon>
        <taxon>Candidatus Buchananiibacteriota</taxon>
    </lineage>
</organism>
<feature type="domain" description="Mur ligase central" evidence="5">
    <location>
        <begin position="103"/>
        <end position="246"/>
    </location>
</feature>
<keyword evidence="1" id="KW-0436">Ligase</keyword>
<evidence type="ECO:0000256" key="3">
    <source>
        <dbReference type="ARBA" id="ARBA00022840"/>
    </source>
</evidence>
<keyword evidence="3" id="KW-0067">ATP-binding</keyword>
<dbReference type="SUPFAM" id="SSF53244">
    <property type="entry name" value="MurD-like peptide ligases, peptide-binding domain"/>
    <property type="match status" value="1"/>
</dbReference>
<dbReference type="SUPFAM" id="SSF53623">
    <property type="entry name" value="MurD-like peptide ligases, catalytic domain"/>
    <property type="match status" value="1"/>
</dbReference>